<accession>A0A975XIS8</accession>
<feature type="region of interest" description="Disordered" evidence="1">
    <location>
        <begin position="1"/>
        <end position="27"/>
    </location>
</feature>
<dbReference type="EMBL" id="OFSQ01000039">
    <property type="protein sequence ID" value="SOY73117.1"/>
    <property type="molecule type" value="Genomic_DNA"/>
</dbReference>
<evidence type="ECO:0000313" key="2">
    <source>
        <dbReference type="EMBL" id="SOY73117.1"/>
    </source>
</evidence>
<evidence type="ECO:0000313" key="3">
    <source>
        <dbReference type="Proteomes" id="UP000256780"/>
    </source>
</evidence>
<geneLocation type="plasmid" evidence="3">
    <name>cbm2587_p</name>
</geneLocation>
<gene>
    <name evidence="2" type="ORF">CBM2587_P10040</name>
</gene>
<name>A0A975XIS8_9BURK</name>
<reference evidence="2 3" key="1">
    <citation type="submission" date="2018-01" db="EMBL/GenBank/DDBJ databases">
        <authorList>
            <person name="Clerissi C."/>
        </authorList>
    </citation>
    <scope>NUCLEOTIDE SEQUENCE [LARGE SCALE GENOMIC DNA]</scope>
    <source>
        <strain evidence="2">Cupriavidus sp. LMG 19464</strain>
        <plasmid evidence="3">cbm2587_p</plasmid>
    </source>
</reference>
<organism evidence="2 3">
    <name type="scientific">Cupriavidus taiwanensis</name>
    <dbReference type="NCBI Taxonomy" id="164546"/>
    <lineage>
        <taxon>Bacteria</taxon>
        <taxon>Pseudomonadati</taxon>
        <taxon>Pseudomonadota</taxon>
        <taxon>Betaproteobacteria</taxon>
        <taxon>Burkholderiales</taxon>
        <taxon>Burkholderiaceae</taxon>
        <taxon>Cupriavidus</taxon>
    </lineage>
</organism>
<protein>
    <submittedName>
        <fullName evidence="2">Uncharacterized protein</fullName>
    </submittedName>
</protein>
<evidence type="ECO:0000256" key="1">
    <source>
        <dbReference type="SAM" id="MobiDB-lite"/>
    </source>
</evidence>
<sequence length="167" mass="18153">MEPYGRCGQAQAALYPPRTGEESGGGRIRNRGRHLLHDAAAACDGHLPVVAARQAARRCHGRRVSHWGGHERHARVCLHPRAQPNTGRLAFPGRRLAVAGGQEEGMFFVESAVTHGPIAAFSVNDEDAAGRVSSARQARLCARADLLPECLGSRCRQGKRRRRGPRD</sequence>
<proteinExistence type="predicted"/>
<comment type="caution">
    <text evidence="2">The sequence shown here is derived from an EMBL/GenBank/DDBJ whole genome shotgun (WGS) entry which is preliminary data.</text>
</comment>
<dbReference type="AlphaFoldDB" id="A0A975XIS8"/>
<dbReference type="Proteomes" id="UP000256780">
    <property type="component" value="Plasmid CBM2587_p"/>
</dbReference>